<evidence type="ECO:0008006" key="4">
    <source>
        <dbReference type="Google" id="ProtNLM"/>
    </source>
</evidence>
<dbReference type="EMBL" id="JAUCMV010000003">
    <property type="protein sequence ID" value="KAK0412938.1"/>
    <property type="molecule type" value="Genomic_DNA"/>
</dbReference>
<sequence length="214" mass="24989">MMRVLFCVALIPIAVSASLSSTFWKYSHLGRYRSTLPTGSHRLSCEECVEKAASLKDNIDSWWMQYVFPNVLELWCGLETGFNADICLPALDCILRQLNITIHRYTPKKLCSTYNYCPGPSRFDILYCEDCKRFYDDVEEHGDEGQFEEIVKNRQFHTCMKATEDFSLCEKCRDTLWPIFYRAAHLHTSENACFLQCEPEKRKKLFRFAPDSDI</sequence>
<keyword evidence="1" id="KW-0732">Signal</keyword>
<reference evidence="2" key="1">
    <citation type="submission" date="2023-06" db="EMBL/GenBank/DDBJ databases">
        <title>Genomic analysis of the entomopathogenic nematode Steinernema hermaphroditum.</title>
        <authorList>
            <person name="Schwarz E.M."/>
            <person name="Heppert J.K."/>
            <person name="Baniya A."/>
            <person name="Schwartz H.T."/>
            <person name="Tan C.-H."/>
            <person name="Antoshechkin I."/>
            <person name="Sternberg P.W."/>
            <person name="Goodrich-Blair H."/>
            <person name="Dillman A.R."/>
        </authorList>
    </citation>
    <scope>NUCLEOTIDE SEQUENCE</scope>
    <source>
        <strain evidence="2">PS9179</strain>
        <tissue evidence="2">Whole animal</tissue>
    </source>
</reference>
<dbReference type="SUPFAM" id="SSF47862">
    <property type="entry name" value="Saposin"/>
    <property type="match status" value="1"/>
</dbReference>
<accession>A0AA39LX85</accession>
<name>A0AA39LX85_9BILA</name>
<dbReference type="AlphaFoldDB" id="A0AA39LX85"/>
<gene>
    <name evidence="2" type="ORF">QR680_006490</name>
</gene>
<dbReference type="InterPro" id="IPR011001">
    <property type="entry name" value="Saposin-like"/>
</dbReference>
<dbReference type="Proteomes" id="UP001175271">
    <property type="component" value="Unassembled WGS sequence"/>
</dbReference>
<organism evidence="2 3">
    <name type="scientific">Steinernema hermaphroditum</name>
    <dbReference type="NCBI Taxonomy" id="289476"/>
    <lineage>
        <taxon>Eukaryota</taxon>
        <taxon>Metazoa</taxon>
        <taxon>Ecdysozoa</taxon>
        <taxon>Nematoda</taxon>
        <taxon>Chromadorea</taxon>
        <taxon>Rhabditida</taxon>
        <taxon>Tylenchina</taxon>
        <taxon>Panagrolaimomorpha</taxon>
        <taxon>Strongyloidoidea</taxon>
        <taxon>Steinernematidae</taxon>
        <taxon>Steinernema</taxon>
    </lineage>
</organism>
<proteinExistence type="predicted"/>
<comment type="caution">
    <text evidence="2">The sequence shown here is derived from an EMBL/GenBank/DDBJ whole genome shotgun (WGS) entry which is preliminary data.</text>
</comment>
<evidence type="ECO:0000256" key="1">
    <source>
        <dbReference type="SAM" id="SignalP"/>
    </source>
</evidence>
<protein>
    <recommendedName>
        <fullName evidence="4">Saposin B-type domain-containing protein</fullName>
    </recommendedName>
</protein>
<evidence type="ECO:0000313" key="2">
    <source>
        <dbReference type="EMBL" id="KAK0412938.1"/>
    </source>
</evidence>
<feature type="signal peptide" evidence="1">
    <location>
        <begin position="1"/>
        <end position="17"/>
    </location>
</feature>
<evidence type="ECO:0000313" key="3">
    <source>
        <dbReference type="Proteomes" id="UP001175271"/>
    </source>
</evidence>
<keyword evidence="3" id="KW-1185">Reference proteome</keyword>
<feature type="chain" id="PRO_5041373649" description="Saposin B-type domain-containing protein" evidence="1">
    <location>
        <begin position="18"/>
        <end position="214"/>
    </location>
</feature>